<proteinExistence type="predicted"/>
<dbReference type="EMBL" id="NIRI02000042">
    <property type="protein sequence ID" value="KAG5450659.1"/>
    <property type="molecule type" value="Genomic_DNA"/>
</dbReference>
<name>A0A8T1MNQ9_CLOSI</name>
<evidence type="ECO:0000313" key="1">
    <source>
        <dbReference type="EMBL" id="KAG5450659.1"/>
    </source>
</evidence>
<protein>
    <submittedName>
        <fullName evidence="1">Uncharacterized protein</fullName>
    </submittedName>
</protein>
<organism evidence="1 2">
    <name type="scientific">Clonorchis sinensis</name>
    <name type="common">Chinese liver fluke</name>
    <dbReference type="NCBI Taxonomy" id="79923"/>
    <lineage>
        <taxon>Eukaryota</taxon>
        <taxon>Metazoa</taxon>
        <taxon>Spiralia</taxon>
        <taxon>Lophotrochozoa</taxon>
        <taxon>Platyhelminthes</taxon>
        <taxon>Trematoda</taxon>
        <taxon>Digenea</taxon>
        <taxon>Opisthorchiida</taxon>
        <taxon>Opisthorchiata</taxon>
        <taxon>Opisthorchiidae</taxon>
        <taxon>Clonorchis</taxon>
    </lineage>
</organism>
<gene>
    <name evidence="1" type="ORF">CSKR_201249</name>
</gene>
<keyword evidence="2" id="KW-1185">Reference proteome</keyword>
<reference evidence="1 2" key="1">
    <citation type="journal article" date="2018" name="Biotechnol. Adv.">
        <title>Improved genomic resources and new bioinformatic workflow for the carcinogenic parasite Clonorchis sinensis: Biotechnological implications.</title>
        <authorList>
            <person name="Wang D."/>
            <person name="Korhonen P.K."/>
            <person name="Gasser R.B."/>
            <person name="Young N.D."/>
        </authorList>
    </citation>
    <scope>NUCLEOTIDE SEQUENCE [LARGE SCALE GENOMIC DNA]</scope>
    <source>
        <strain evidence="1">Cs-k2</strain>
    </source>
</reference>
<reference evidence="1 2" key="2">
    <citation type="journal article" date="2021" name="Genomics">
        <title>High-quality reference genome for Clonorchis sinensis.</title>
        <authorList>
            <person name="Young N.D."/>
            <person name="Stroehlein A.J."/>
            <person name="Kinkar L."/>
            <person name="Wang T."/>
            <person name="Sohn W.M."/>
            <person name="Chang B.C.H."/>
            <person name="Kaur P."/>
            <person name="Weisz D."/>
            <person name="Dudchenko O."/>
            <person name="Aiden E.L."/>
            <person name="Korhonen P.K."/>
            <person name="Gasser R.B."/>
        </authorList>
    </citation>
    <scope>NUCLEOTIDE SEQUENCE [LARGE SCALE GENOMIC DNA]</scope>
    <source>
        <strain evidence="1">Cs-k2</strain>
    </source>
</reference>
<dbReference type="AlphaFoldDB" id="A0A8T1MNQ9"/>
<sequence>MFRFAAFPTYLEASTEILTGTHQPSLNRYLAIDVSELTAERLAVVEELTLPLENLMIKRLQKYKSLDALIKNLLIGRLPGICALRRPQHPIVSRRRRYCSCYPRCRTAVTIVVGLGICHAIAQVVRGAGAVVADTVVLVVEVEVEAAVAVVATPVTTVVDLVILRVIALRREAVVMVAVVVAVEAEAEEVIEADVTIVGSRGIWRVVAPITEATVDRVAFSVTGVSSMVTSLAIVRKAETLVLSAINVKRMATLQLAAMLKRERMLN</sequence>
<comment type="caution">
    <text evidence="1">The sequence shown here is derived from an EMBL/GenBank/DDBJ whole genome shotgun (WGS) entry which is preliminary data.</text>
</comment>
<accession>A0A8T1MNQ9</accession>
<evidence type="ECO:0000313" key="2">
    <source>
        <dbReference type="Proteomes" id="UP000286415"/>
    </source>
</evidence>
<dbReference type="Proteomes" id="UP000286415">
    <property type="component" value="Unassembled WGS sequence"/>
</dbReference>